<protein>
    <submittedName>
        <fullName evidence="7">LysE family transporter</fullName>
    </submittedName>
</protein>
<reference evidence="8" key="1">
    <citation type="journal article" date="2019" name="Int. J. Syst. Evol. Microbiol.">
        <title>The Global Catalogue of Microorganisms (GCM) 10K type strain sequencing project: providing services to taxonomists for standard genome sequencing and annotation.</title>
        <authorList>
            <consortium name="The Broad Institute Genomics Platform"/>
            <consortium name="The Broad Institute Genome Sequencing Center for Infectious Disease"/>
            <person name="Wu L."/>
            <person name="Ma J."/>
        </authorList>
    </citation>
    <scope>NUCLEOTIDE SEQUENCE [LARGE SCALE GENOMIC DNA]</scope>
    <source>
        <strain evidence="8">JCM 16548</strain>
    </source>
</reference>
<dbReference type="InterPro" id="IPR001123">
    <property type="entry name" value="LeuE-type"/>
</dbReference>
<sequence>MITAVLAGLVAGYGIAIPVGAVAAYLITLGAAHGFPTAAAGGLGAATVDALYALVAVVLGAALAPLIMTVATPLRWLSALVLVGVAVWMIMAGLRPDVDGGQPPDAPSPRRAFTTVFLITLVNPATVVYFAALVGGSTVGFDRVPEATAFVVAAGAASASWQLVLAGAGAGLSRVLTGQVARRWTGVVGALAVLTLAGWTLLAA</sequence>
<organism evidence="7 8">
    <name type="scientific">Microlunatus aurantiacus</name>
    <dbReference type="NCBI Taxonomy" id="446786"/>
    <lineage>
        <taxon>Bacteria</taxon>
        <taxon>Bacillati</taxon>
        <taxon>Actinomycetota</taxon>
        <taxon>Actinomycetes</taxon>
        <taxon>Propionibacteriales</taxon>
        <taxon>Propionibacteriaceae</taxon>
        <taxon>Microlunatus</taxon>
    </lineage>
</organism>
<feature type="transmembrane region" description="Helical" evidence="6">
    <location>
        <begin position="50"/>
        <end position="68"/>
    </location>
</feature>
<evidence type="ECO:0000256" key="5">
    <source>
        <dbReference type="ARBA" id="ARBA00023136"/>
    </source>
</evidence>
<evidence type="ECO:0000256" key="6">
    <source>
        <dbReference type="SAM" id="Phobius"/>
    </source>
</evidence>
<feature type="transmembrane region" description="Helical" evidence="6">
    <location>
        <begin position="115"/>
        <end position="135"/>
    </location>
</feature>
<evidence type="ECO:0000256" key="3">
    <source>
        <dbReference type="ARBA" id="ARBA00022692"/>
    </source>
</evidence>
<keyword evidence="4 6" id="KW-1133">Transmembrane helix</keyword>
<dbReference type="PANTHER" id="PTHR30086:SF20">
    <property type="entry name" value="ARGININE EXPORTER PROTEIN ARGO-RELATED"/>
    <property type="match status" value="1"/>
</dbReference>
<keyword evidence="2" id="KW-1003">Cell membrane</keyword>
<dbReference type="Proteomes" id="UP001500051">
    <property type="component" value="Unassembled WGS sequence"/>
</dbReference>
<accession>A0ABP7E1X7</accession>
<comment type="caution">
    <text evidence="7">The sequence shown here is derived from an EMBL/GenBank/DDBJ whole genome shotgun (WGS) entry which is preliminary data.</text>
</comment>
<feature type="transmembrane region" description="Helical" evidence="6">
    <location>
        <begin position="184"/>
        <end position="202"/>
    </location>
</feature>
<evidence type="ECO:0000256" key="4">
    <source>
        <dbReference type="ARBA" id="ARBA00022989"/>
    </source>
</evidence>
<dbReference type="PANTHER" id="PTHR30086">
    <property type="entry name" value="ARGININE EXPORTER PROTEIN ARGO"/>
    <property type="match status" value="1"/>
</dbReference>
<feature type="transmembrane region" description="Helical" evidence="6">
    <location>
        <begin position="147"/>
        <end position="172"/>
    </location>
</feature>
<evidence type="ECO:0000256" key="2">
    <source>
        <dbReference type="ARBA" id="ARBA00022475"/>
    </source>
</evidence>
<evidence type="ECO:0000313" key="8">
    <source>
        <dbReference type="Proteomes" id="UP001500051"/>
    </source>
</evidence>
<feature type="transmembrane region" description="Helical" evidence="6">
    <location>
        <begin position="74"/>
        <end position="94"/>
    </location>
</feature>
<dbReference type="RefSeq" id="WP_344813769.1">
    <property type="nucleotide sequence ID" value="NZ_BAAAYX010000014.1"/>
</dbReference>
<dbReference type="EMBL" id="BAAAYX010000014">
    <property type="protein sequence ID" value="GAA3713176.1"/>
    <property type="molecule type" value="Genomic_DNA"/>
</dbReference>
<feature type="transmembrane region" description="Helical" evidence="6">
    <location>
        <begin position="6"/>
        <end position="29"/>
    </location>
</feature>
<name>A0ABP7E1X7_9ACTN</name>
<evidence type="ECO:0000256" key="1">
    <source>
        <dbReference type="ARBA" id="ARBA00004651"/>
    </source>
</evidence>
<keyword evidence="5 6" id="KW-0472">Membrane</keyword>
<keyword evidence="8" id="KW-1185">Reference proteome</keyword>
<dbReference type="Pfam" id="PF01810">
    <property type="entry name" value="LysE"/>
    <property type="match status" value="1"/>
</dbReference>
<keyword evidence="3 6" id="KW-0812">Transmembrane</keyword>
<gene>
    <name evidence="7" type="ORF">GCM10022204_35310</name>
</gene>
<evidence type="ECO:0000313" key="7">
    <source>
        <dbReference type="EMBL" id="GAA3713176.1"/>
    </source>
</evidence>
<comment type="subcellular location">
    <subcellularLocation>
        <location evidence="1">Cell membrane</location>
        <topology evidence="1">Multi-pass membrane protein</topology>
    </subcellularLocation>
</comment>
<proteinExistence type="predicted"/>